<evidence type="ECO:0000256" key="1">
    <source>
        <dbReference type="ARBA" id="ARBA00001033"/>
    </source>
</evidence>
<dbReference type="SUPFAM" id="SSF56655">
    <property type="entry name" value="Carbohydrate phosphatase"/>
    <property type="match status" value="1"/>
</dbReference>
<dbReference type="InterPro" id="IPR020583">
    <property type="entry name" value="Inositol_monoP_metal-BS"/>
</dbReference>
<name>A0A1I7FLF3_9BACL</name>
<keyword evidence="5 8" id="KW-0378">Hydrolase</keyword>
<organism evidence="9 10">
    <name type="scientific">Alicyclobacillus macrosporangiidus</name>
    <dbReference type="NCBI Taxonomy" id="392015"/>
    <lineage>
        <taxon>Bacteria</taxon>
        <taxon>Bacillati</taxon>
        <taxon>Bacillota</taxon>
        <taxon>Bacilli</taxon>
        <taxon>Bacillales</taxon>
        <taxon>Alicyclobacillaceae</taxon>
        <taxon>Alicyclobacillus</taxon>
    </lineage>
</organism>
<dbReference type="RefSeq" id="WP_245783791.1">
    <property type="nucleotide sequence ID" value="NZ_FPBV01000001.1"/>
</dbReference>
<keyword evidence="6 7" id="KW-0460">Magnesium</keyword>
<dbReference type="PROSITE" id="PS00629">
    <property type="entry name" value="IMP_1"/>
    <property type="match status" value="1"/>
</dbReference>
<dbReference type="EMBL" id="FPBV01000001">
    <property type="protein sequence ID" value="SFU36968.1"/>
    <property type="molecule type" value="Genomic_DNA"/>
</dbReference>
<dbReference type="GO" id="GO:0008934">
    <property type="term" value="F:inositol monophosphate 1-phosphatase activity"/>
    <property type="evidence" value="ECO:0007669"/>
    <property type="project" value="InterPro"/>
</dbReference>
<dbReference type="GO" id="GO:0046872">
    <property type="term" value="F:metal ion binding"/>
    <property type="evidence" value="ECO:0007669"/>
    <property type="project" value="UniProtKB-KW"/>
</dbReference>
<evidence type="ECO:0000256" key="6">
    <source>
        <dbReference type="ARBA" id="ARBA00022842"/>
    </source>
</evidence>
<dbReference type="PANTHER" id="PTHR20854:SF4">
    <property type="entry name" value="INOSITOL-1-MONOPHOSPHATASE-RELATED"/>
    <property type="match status" value="1"/>
</dbReference>
<keyword evidence="10" id="KW-1185">Reference proteome</keyword>
<dbReference type="CDD" id="cd01639">
    <property type="entry name" value="IMPase"/>
    <property type="match status" value="1"/>
</dbReference>
<dbReference type="PRINTS" id="PR00377">
    <property type="entry name" value="IMPHPHTASES"/>
</dbReference>
<dbReference type="eggNOG" id="COG0483">
    <property type="taxonomic scope" value="Bacteria"/>
</dbReference>
<evidence type="ECO:0000256" key="3">
    <source>
        <dbReference type="ARBA" id="ARBA00009759"/>
    </source>
</evidence>
<feature type="binding site" evidence="7">
    <location>
        <position position="98"/>
    </location>
    <ligand>
        <name>Mg(2+)</name>
        <dbReference type="ChEBI" id="CHEBI:18420"/>
        <label>1</label>
        <note>catalytic</note>
    </ligand>
</feature>
<dbReference type="Gene3D" id="3.40.190.80">
    <property type="match status" value="1"/>
</dbReference>
<dbReference type="Proteomes" id="UP000183508">
    <property type="component" value="Unassembled WGS sequence"/>
</dbReference>
<gene>
    <name evidence="9" type="ORF">SAMN05421543_101323</name>
</gene>
<comment type="catalytic activity">
    <reaction evidence="1 8">
        <text>a myo-inositol phosphate + H2O = myo-inositol + phosphate</text>
        <dbReference type="Rhea" id="RHEA:24056"/>
        <dbReference type="ChEBI" id="CHEBI:15377"/>
        <dbReference type="ChEBI" id="CHEBI:17268"/>
        <dbReference type="ChEBI" id="CHEBI:43474"/>
        <dbReference type="ChEBI" id="CHEBI:84139"/>
        <dbReference type="EC" id="3.1.3.25"/>
    </reaction>
</comment>
<dbReference type="Gene3D" id="3.30.540.10">
    <property type="entry name" value="Fructose-1,6-Bisphosphatase, subunit A, domain 1"/>
    <property type="match status" value="1"/>
</dbReference>
<feature type="binding site" evidence="7">
    <location>
        <position position="71"/>
    </location>
    <ligand>
        <name>Mg(2+)</name>
        <dbReference type="ChEBI" id="CHEBI:18420"/>
        <label>1</label>
        <note>catalytic</note>
    </ligand>
</feature>
<evidence type="ECO:0000256" key="8">
    <source>
        <dbReference type="RuleBase" id="RU364068"/>
    </source>
</evidence>
<feature type="binding site" evidence="7">
    <location>
        <position position="244"/>
    </location>
    <ligand>
        <name>Mg(2+)</name>
        <dbReference type="ChEBI" id="CHEBI:18420"/>
        <label>1</label>
        <note>catalytic</note>
    </ligand>
</feature>
<accession>A0A1I7FLF3</accession>
<comment type="cofactor">
    <cofactor evidence="2 7 8">
        <name>Mg(2+)</name>
        <dbReference type="ChEBI" id="CHEBI:18420"/>
    </cofactor>
</comment>
<reference evidence="10" key="1">
    <citation type="submission" date="2016-10" db="EMBL/GenBank/DDBJ databases">
        <authorList>
            <person name="Varghese N."/>
        </authorList>
    </citation>
    <scope>NUCLEOTIDE SEQUENCE [LARGE SCALE GENOMIC DNA]</scope>
    <source>
        <strain evidence="10">DSM 17980</strain>
    </source>
</reference>
<evidence type="ECO:0000256" key="7">
    <source>
        <dbReference type="PIRSR" id="PIRSR600760-2"/>
    </source>
</evidence>
<evidence type="ECO:0000256" key="4">
    <source>
        <dbReference type="ARBA" id="ARBA00022723"/>
    </source>
</evidence>
<evidence type="ECO:0000256" key="5">
    <source>
        <dbReference type="ARBA" id="ARBA00022801"/>
    </source>
</evidence>
<comment type="similarity">
    <text evidence="3 8">Belongs to the inositol monophosphatase superfamily.</text>
</comment>
<dbReference type="PANTHER" id="PTHR20854">
    <property type="entry name" value="INOSITOL MONOPHOSPHATASE"/>
    <property type="match status" value="1"/>
</dbReference>
<feature type="binding site" evidence="7">
    <location>
        <position position="101"/>
    </location>
    <ligand>
        <name>Mg(2+)</name>
        <dbReference type="ChEBI" id="CHEBI:18420"/>
        <label>1</label>
        <note>catalytic</note>
    </ligand>
</feature>
<dbReference type="FunFam" id="3.30.540.10:FF:000003">
    <property type="entry name" value="Inositol-1-monophosphatase"/>
    <property type="match status" value="1"/>
</dbReference>
<feature type="binding site" evidence="7">
    <location>
        <position position="100"/>
    </location>
    <ligand>
        <name>Mg(2+)</name>
        <dbReference type="ChEBI" id="CHEBI:18420"/>
        <label>1</label>
        <note>catalytic</note>
    </ligand>
</feature>
<dbReference type="GO" id="GO:0046854">
    <property type="term" value="P:phosphatidylinositol phosphate biosynthetic process"/>
    <property type="evidence" value="ECO:0007669"/>
    <property type="project" value="InterPro"/>
</dbReference>
<dbReference type="EC" id="3.1.3.25" evidence="8"/>
<keyword evidence="4 7" id="KW-0479">Metal-binding</keyword>
<dbReference type="InterPro" id="IPR033942">
    <property type="entry name" value="IMPase"/>
</dbReference>
<evidence type="ECO:0000313" key="9">
    <source>
        <dbReference type="EMBL" id="SFU36968.1"/>
    </source>
</evidence>
<dbReference type="PROSITE" id="PS00630">
    <property type="entry name" value="IMP_2"/>
    <property type="match status" value="1"/>
</dbReference>
<sequence>MLSEHLIQCLATAAEAALEAGDYFRSRVDSIQDVKAKSSPNDLVTDVDPACEAMIRRRIAERFPDHDVFGEETTAPGAAASAAAAEQVWNKPHLWIVDPIDGTTNFVHHLPLSVVSVAYAAGGELQVGVVYDPYHREVFYAVRGVGAYLAGAGAMRGWLGAPSAEGLPVGVRLEASRVEHLKRAVVASGFPTRSRTYEQTTANTARLFGRVKSIRALGSAALHLAYVAAGRIDGFFEYDLNAWDVAAGALLVREAGGCVGEIGGGPYHLRVRDIAAGGTPALFQAMDGAIRGEA</sequence>
<evidence type="ECO:0000256" key="2">
    <source>
        <dbReference type="ARBA" id="ARBA00001946"/>
    </source>
</evidence>
<dbReference type="STRING" id="392015.SAMN05421543_101323"/>
<dbReference type="InterPro" id="IPR000760">
    <property type="entry name" value="Inositol_monophosphatase-like"/>
</dbReference>
<dbReference type="InterPro" id="IPR020550">
    <property type="entry name" value="Inositol_monophosphatase_CS"/>
</dbReference>
<dbReference type="GO" id="GO:0006020">
    <property type="term" value="P:inositol metabolic process"/>
    <property type="evidence" value="ECO:0007669"/>
    <property type="project" value="TreeGrafter"/>
</dbReference>
<dbReference type="AlphaFoldDB" id="A0A1I7FLF3"/>
<evidence type="ECO:0000313" key="10">
    <source>
        <dbReference type="Proteomes" id="UP000183508"/>
    </source>
</evidence>
<protein>
    <recommendedName>
        <fullName evidence="8">Inositol-1-monophosphatase</fullName>
        <ecNumber evidence="8">3.1.3.25</ecNumber>
    </recommendedName>
</protein>
<proteinExistence type="inferred from homology"/>
<dbReference type="GO" id="GO:0007165">
    <property type="term" value="P:signal transduction"/>
    <property type="evidence" value="ECO:0007669"/>
    <property type="project" value="TreeGrafter"/>
</dbReference>
<dbReference type="Pfam" id="PF00459">
    <property type="entry name" value="Inositol_P"/>
    <property type="match status" value="1"/>
</dbReference>